<evidence type="ECO:0000313" key="3">
    <source>
        <dbReference type="Proteomes" id="UP000198660"/>
    </source>
</evidence>
<keyword evidence="1" id="KW-0812">Transmembrane</keyword>
<keyword evidence="3" id="KW-1185">Reference proteome</keyword>
<dbReference type="EMBL" id="FPAA01000001">
    <property type="protein sequence ID" value="SFS31583.1"/>
    <property type="molecule type" value="Genomic_DNA"/>
</dbReference>
<sequence>MKGNPIVVYLTLLSVFFIIMGNGLYPYYANAISIGIIGGFVLIIVAFVIALRDAINKKR</sequence>
<evidence type="ECO:0000256" key="1">
    <source>
        <dbReference type="SAM" id="Phobius"/>
    </source>
</evidence>
<accession>A0A1I6NUG9</accession>
<name>A0A1I6NUG9_9BACL</name>
<dbReference type="AlphaFoldDB" id="A0A1I6NUG9"/>
<keyword evidence="1" id="KW-1133">Transmembrane helix</keyword>
<organism evidence="2 3">
    <name type="scientific">Marininema halotolerans</name>
    <dbReference type="NCBI Taxonomy" id="1155944"/>
    <lineage>
        <taxon>Bacteria</taxon>
        <taxon>Bacillati</taxon>
        <taxon>Bacillota</taxon>
        <taxon>Bacilli</taxon>
        <taxon>Bacillales</taxon>
        <taxon>Thermoactinomycetaceae</taxon>
        <taxon>Marininema</taxon>
    </lineage>
</organism>
<protein>
    <submittedName>
        <fullName evidence="2">Uncharacterized protein</fullName>
    </submittedName>
</protein>
<evidence type="ECO:0000313" key="2">
    <source>
        <dbReference type="EMBL" id="SFS31583.1"/>
    </source>
</evidence>
<feature type="transmembrane region" description="Helical" evidence="1">
    <location>
        <begin position="31"/>
        <end position="51"/>
    </location>
</feature>
<dbReference type="RefSeq" id="WP_091832355.1">
    <property type="nucleotide sequence ID" value="NZ_FPAA01000001.1"/>
</dbReference>
<proteinExistence type="predicted"/>
<keyword evidence="1" id="KW-0472">Membrane</keyword>
<dbReference type="Proteomes" id="UP000198660">
    <property type="component" value="Unassembled WGS sequence"/>
</dbReference>
<gene>
    <name evidence="2" type="ORF">SAMN05444972_101144</name>
</gene>
<reference evidence="3" key="1">
    <citation type="submission" date="2016-10" db="EMBL/GenBank/DDBJ databases">
        <authorList>
            <person name="Varghese N."/>
            <person name="Submissions S."/>
        </authorList>
    </citation>
    <scope>NUCLEOTIDE SEQUENCE [LARGE SCALE GENOMIC DNA]</scope>
    <source>
        <strain evidence="3">DSM 45789</strain>
    </source>
</reference>
<feature type="transmembrane region" description="Helical" evidence="1">
    <location>
        <begin position="7"/>
        <end position="25"/>
    </location>
</feature>